<dbReference type="InterPro" id="IPR001810">
    <property type="entry name" value="F-box_dom"/>
</dbReference>
<dbReference type="PANTHER" id="PTHR31293:SF12">
    <property type="entry name" value="RNI-LIKE SUPERFAMILY PROTEIN"/>
    <property type="match status" value="1"/>
</dbReference>
<dbReference type="InterPro" id="IPR036047">
    <property type="entry name" value="F-box-like_dom_sf"/>
</dbReference>
<dbReference type="Gene3D" id="1.20.1280.50">
    <property type="match status" value="1"/>
</dbReference>
<dbReference type="OrthoDB" id="612216at2759"/>
<sequence>MSSARNKRQRNHVIVDRISDLPDLILCHILSFLPTQYAVWISLLSQRWKNLWTHVDTLYFDCFNKKWRKRNFTRFVNRVLMYRNALFLNKLKKFSLLWTKICDKDDIHAWFLNCEAKYSSIVQKIFVFQNKKTLSLITVHYEGGEHDVDKLISSCPMLQSLYVERKGYDNVSKFVISSHVLKNLKWMHVSSLVGANVNLKIPMRLSDEKKEQRVNSFARLMQALHKVENLQIDVPTPALLCIMIHEHFLLHVLQLDHSFYG</sequence>
<dbReference type="CDD" id="cd22160">
    <property type="entry name" value="F-box_AtFBL13-like"/>
    <property type="match status" value="1"/>
</dbReference>
<dbReference type="SUPFAM" id="SSF81383">
    <property type="entry name" value="F-box domain"/>
    <property type="match status" value="1"/>
</dbReference>
<dbReference type="Pfam" id="PF00646">
    <property type="entry name" value="F-box"/>
    <property type="match status" value="1"/>
</dbReference>
<dbReference type="PaxDb" id="4097-A0A1S3X5B0"/>
<evidence type="ECO:0000313" key="2">
    <source>
        <dbReference type="RefSeq" id="XP_016435104.1"/>
    </source>
</evidence>
<dbReference type="STRING" id="4097.A0A1S3X5B0"/>
<name>A0A1S3X5B0_TOBAC</name>
<dbReference type="RefSeq" id="XP_016435104.1">
    <property type="nucleotide sequence ID" value="XM_016579618.1"/>
</dbReference>
<evidence type="ECO:0000259" key="1">
    <source>
        <dbReference type="PROSITE" id="PS50181"/>
    </source>
</evidence>
<dbReference type="AlphaFoldDB" id="A0A1S3X5B0"/>
<accession>A0A1S3X5B0</accession>
<feature type="domain" description="F-box" evidence="1">
    <location>
        <begin position="15"/>
        <end position="70"/>
    </location>
</feature>
<dbReference type="InterPro" id="IPR055294">
    <property type="entry name" value="FBL60-like"/>
</dbReference>
<feature type="non-terminal residue" evidence="2">
    <location>
        <position position="261"/>
    </location>
</feature>
<reference evidence="2" key="1">
    <citation type="submission" date="2025-08" db="UniProtKB">
        <authorList>
            <consortium name="RefSeq"/>
        </authorList>
    </citation>
    <scope>IDENTIFICATION</scope>
</reference>
<proteinExistence type="predicted"/>
<organism evidence="2">
    <name type="scientific">Nicotiana tabacum</name>
    <name type="common">Common tobacco</name>
    <dbReference type="NCBI Taxonomy" id="4097"/>
    <lineage>
        <taxon>Eukaryota</taxon>
        <taxon>Viridiplantae</taxon>
        <taxon>Streptophyta</taxon>
        <taxon>Embryophyta</taxon>
        <taxon>Tracheophyta</taxon>
        <taxon>Spermatophyta</taxon>
        <taxon>Magnoliopsida</taxon>
        <taxon>eudicotyledons</taxon>
        <taxon>Gunneridae</taxon>
        <taxon>Pentapetalae</taxon>
        <taxon>asterids</taxon>
        <taxon>lamiids</taxon>
        <taxon>Solanales</taxon>
        <taxon>Solanaceae</taxon>
        <taxon>Nicotianoideae</taxon>
        <taxon>Nicotianeae</taxon>
        <taxon>Nicotiana</taxon>
    </lineage>
</organism>
<dbReference type="KEGG" id="nta:107761393"/>
<dbReference type="PANTHER" id="PTHR31293">
    <property type="entry name" value="RNI-LIKE SUPERFAMILY PROTEIN"/>
    <property type="match status" value="1"/>
</dbReference>
<protein>
    <submittedName>
        <fullName evidence="2">F-box/FBD/LRR-repeat protein At4g13965</fullName>
    </submittedName>
</protein>
<dbReference type="InterPro" id="IPR053781">
    <property type="entry name" value="F-box_AtFBL13-like"/>
</dbReference>
<gene>
    <name evidence="2" type="primary">LOC107761393</name>
</gene>
<dbReference type="PROSITE" id="PS50181">
    <property type="entry name" value="FBOX"/>
    <property type="match status" value="1"/>
</dbReference>